<dbReference type="PANTHER" id="PTHR46018:SF2">
    <property type="entry name" value="ZINC PHOSPHODIESTERASE ELAC PROTEIN 1"/>
    <property type="match status" value="1"/>
</dbReference>
<reference evidence="1" key="1">
    <citation type="journal article" date="2021" name="PeerJ">
        <title>Extensive microbial diversity within the chicken gut microbiome revealed by metagenomics and culture.</title>
        <authorList>
            <person name="Gilroy R."/>
            <person name="Ravi A."/>
            <person name="Getino M."/>
            <person name="Pursley I."/>
            <person name="Horton D.L."/>
            <person name="Alikhan N.F."/>
            <person name="Baker D."/>
            <person name="Gharbi K."/>
            <person name="Hall N."/>
            <person name="Watson M."/>
            <person name="Adriaenssens E.M."/>
            <person name="Foster-Nyarko E."/>
            <person name="Jarju S."/>
            <person name="Secka A."/>
            <person name="Antonio M."/>
            <person name="Oren A."/>
            <person name="Chaudhuri R.R."/>
            <person name="La Ragione R."/>
            <person name="Hildebrand F."/>
            <person name="Pallen M.J."/>
        </authorList>
    </citation>
    <scope>NUCLEOTIDE SEQUENCE</scope>
    <source>
        <strain evidence="1">ChiSxjej5B17-1746</strain>
    </source>
</reference>
<dbReference type="Gene3D" id="3.60.15.10">
    <property type="entry name" value="Ribonuclease Z/Hydroxyacylglutathione hydrolase-like"/>
    <property type="match status" value="1"/>
</dbReference>
<protein>
    <submittedName>
        <fullName evidence="1">MBL fold metallo-hydrolase</fullName>
    </submittedName>
</protein>
<organism evidence="1 2">
    <name type="scientific">Candidatus Bilophila faecipullorum</name>
    <dbReference type="NCBI Taxonomy" id="2838482"/>
    <lineage>
        <taxon>Bacteria</taxon>
        <taxon>Pseudomonadati</taxon>
        <taxon>Thermodesulfobacteriota</taxon>
        <taxon>Desulfovibrionia</taxon>
        <taxon>Desulfovibrionales</taxon>
        <taxon>Desulfovibrionaceae</taxon>
        <taxon>Bilophila</taxon>
    </lineage>
</organism>
<dbReference type="InterPro" id="IPR036866">
    <property type="entry name" value="RibonucZ/Hydroxyglut_hydro"/>
</dbReference>
<dbReference type="GO" id="GO:0042781">
    <property type="term" value="F:3'-tRNA processing endoribonuclease activity"/>
    <property type="evidence" value="ECO:0007669"/>
    <property type="project" value="TreeGrafter"/>
</dbReference>
<dbReference type="Pfam" id="PF23023">
    <property type="entry name" value="Anti-Pycsar_Apyc1"/>
    <property type="match status" value="1"/>
</dbReference>
<evidence type="ECO:0000313" key="1">
    <source>
        <dbReference type="EMBL" id="HIW78403.1"/>
    </source>
</evidence>
<dbReference type="SUPFAM" id="SSF56281">
    <property type="entry name" value="Metallo-hydrolase/oxidoreductase"/>
    <property type="match status" value="1"/>
</dbReference>
<sequence>MERLIVLGTGNASALRCYNTCFILHDGAEPVLVDAGGGNGVLTQLQRAGIRLESLHHAFLTHCHTDHLFGMIWVLRFIATRMASGAYEGTFTLRCHEELAEMVRAVSHMTLPGSMTRFFGDRIHILPVRDGEKATLGPYPATFFDIGSTKARQFGFTLRLHDGRKVSCLGDEPCTPRDRAFVTDSDWLLSEAFCLYADRERFKPYEKHHSTVREACRTAAELGARNLVLWHTEDSRLAERKALYTAEGREFFSGNLFVPDDLDVIPL</sequence>
<dbReference type="Proteomes" id="UP000824264">
    <property type="component" value="Unassembled WGS sequence"/>
</dbReference>
<comment type="caution">
    <text evidence="1">The sequence shown here is derived from an EMBL/GenBank/DDBJ whole genome shotgun (WGS) entry which is preliminary data.</text>
</comment>
<gene>
    <name evidence="1" type="ORF">H9874_04565</name>
</gene>
<proteinExistence type="predicted"/>
<dbReference type="EMBL" id="DXGI01000162">
    <property type="protein sequence ID" value="HIW78403.1"/>
    <property type="molecule type" value="Genomic_DNA"/>
</dbReference>
<dbReference type="PANTHER" id="PTHR46018">
    <property type="entry name" value="ZINC PHOSPHODIESTERASE ELAC PROTEIN 1"/>
    <property type="match status" value="1"/>
</dbReference>
<evidence type="ECO:0000313" key="2">
    <source>
        <dbReference type="Proteomes" id="UP000824264"/>
    </source>
</evidence>
<accession>A0A9D1U8S4</accession>
<name>A0A9D1U8S4_9BACT</name>
<dbReference type="AlphaFoldDB" id="A0A9D1U8S4"/>
<reference evidence="1" key="2">
    <citation type="submission" date="2021-04" db="EMBL/GenBank/DDBJ databases">
        <authorList>
            <person name="Gilroy R."/>
        </authorList>
    </citation>
    <scope>NUCLEOTIDE SEQUENCE</scope>
    <source>
        <strain evidence="1">ChiSxjej5B17-1746</strain>
    </source>
</reference>